<dbReference type="PANTHER" id="PTHR43775">
    <property type="entry name" value="FATTY ACID SYNTHASE"/>
    <property type="match status" value="1"/>
</dbReference>
<dbReference type="InterPro" id="IPR013968">
    <property type="entry name" value="PKS_KR"/>
</dbReference>
<feature type="region of interest" description="N-terminal hotdog fold" evidence="5">
    <location>
        <begin position="13"/>
        <end position="148"/>
    </location>
</feature>
<dbReference type="InterPro" id="IPR006162">
    <property type="entry name" value="Ppantetheine_attach_site"/>
</dbReference>
<dbReference type="GO" id="GO:0031177">
    <property type="term" value="F:phosphopantetheine binding"/>
    <property type="evidence" value="ECO:0007669"/>
    <property type="project" value="InterPro"/>
</dbReference>
<dbReference type="Gene3D" id="3.10.129.110">
    <property type="entry name" value="Polyketide synthase dehydratase"/>
    <property type="match status" value="1"/>
</dbReference>
<keyword evidence="2" id="KW-0597">Phosphoprotein</keyword>
<dbReference type="FunFam" id="3.90.180.10:FF:000032">
    <property type="entry name" value="Probable polyketide synthase pks1"/>
    <property type="match status" value="1"/>
</dbReference>
<dbReference type="InterPro" id="IPR009081">
    <property type="entry name" value="PP-bd_ACP"/>
</dbReference>
<dbReference type="GO" id="GO:0016491">
    <property type="term" value="F:oxidoreductase activity"/>
    <property type="evidence" value="ECO:0007669"/>
    <property type="project" value="InterPro"/>
</dbReference>
<name>A0A8J8BFR2_9ACTN</name>
<feature type="non-terminal residue" evidence="10">
    <location>
        <position position="1628"/>
    </location>
</feature>
<dbReference type="Pfam" id="PF02801">
    <property type="entry name" value="Ketoacyl-synt_C"/>
    <property type="match status" value="1"/>
</dbReference>
<dbReference type="SMART" id="SM00829">
    <property type="entry name" value="PKS_ER"/>
    <property type="match status" value="1"/>
</dbReference>
<dbReference type="SUPFAM" id="SSF53901">
    <property type="entry name" value="Thiolase-like"/>
    <property type="match status" value="1"/>
</dbReference>
<feature type="non-terminal residue" evidence="10">
    <location>
        <position position="1"/>
    </location>
</feature>
<feature type="domain" description="Ketosynthase family 3 (KS3)" evidence="8">
    <location>
        <begin position="1196"/>
        <end position="1622"/>
    </location>
</feature>
<dbReference type="InterPro" id="IPR020806">
    <property type="entry name" value="PKS_PP-bd"/>
</dbReference>
<dbReference type="Gene3D" id="3.90.180.10">
    <property type="entry name" value="Medium-chain alcohol dehydrogenases, catalytic domain"/>
    <property type="match status" value="1"/>
</dbReference>
<keyword evidence="4" id="KW-0511">Multifunctional enzyme</keyword>
<dbReference type="PROSITE" id="PS00012">
    <property type="entry name" value="PHOSPHOPANTETHEINE"/>
    <property type="match status" value="1"/>
</dbReference>
<keyword evidence="1" id="KW-0596">Phosphopantetheine</keyword>
<dbReference type="PROSITE" id="PS00606">
    <property type="entry name" value="KS3_1"/>
    <property type="match status" value="1"/>
</dbReference>
<dbReference type="InterPro" id="IPR036291">
    <property type="entry name" value="NAD(P)-bd_dom_sf"/>
</dbReference>
<accession>A0A8J8BFR2</accession>
<dbReference type="Pfam" id="PF14765">
    <property type="entry name" value="PS-DH"/>
    <property type="match status" value="1"/>
</dbReference>
<organism evidence="10 11">
    <name type="scientific">Actinocrinis puniceicyclus</name>
    <dbReference type="NCBI Taxonomy" id="977794"/>
    <lineage>
        <taxon>Bacteria</taxon>
        <taxon>Bacillati</taxon>
        <taxon>Actinomycetota</taxon>
        <taxon>Actinomycetes</taxon>
        <taxon>Catenulisporales</taxon>
        <taxon>Actinospicaceae</taxon>
        <taxon>Actinocrinis</taxon>
    </lineage>
</organism>
<feature type="domain" description="Carrier" evidence="7">
    <location>
        <begin position="1096"/>
        <end position="1171"/>
    </location>
</feature>
<dbReference type="InterPro" id="IPR036736">
    <property type="entry name" value="ACP-like_sf"/>
</dbReference>
<dbReference type="SUPFAM" id="SSF50129">
    <property type="entry name" value="GroES-like"/>
    <property type="match status" value="1"/>
</dbReference>
<dbReference type="EMBL" id="JAGSXH010000225">
    <property type="protein sequence ID" value="MBS2966925.1"/>
    <property type="molecule type" value="Genomic_DNA"/>
</dbReference>
<dbReference type="Pfam" id="PF21089">
    <property type="entry name" value="PKS_DH_N"/>
    <property type="match status" value="1"/>
</dbReference>
<evidence type="ECO:0000256" key="4">
    <source>
        <dbReference type="ARBA" id="ARBA00023268"/>
    </source>
</evidence>
<evidence type="ECO:0000256" key="5">
    <source>
        <dbReference type="PROSITE-ProRule" id="PRU01363"/>
    </source>
</evidence>
<dbReference type="PROSITE" id="PS50075">
    <property type="entry name" value="CARRIER"/>
    <property type="match status" value="1"/>
</dbReference>
<feature type="active site" description="Proton acceptor; for dehydratase activity" evidence="5">
    <location>
        <position position="45"/>
    </location>
</feature>
<dbReference type="InterPro" id="IPR020807">
    <property type="entry name" value="PKS_DH"/>
</dbReference>
<dbReference type="InterPro" id="IPR042104">
    <property type="entry name" value="PKS_dehydratase_sf"/>
</dbReference>
<dbReference type="InterPro" id="IPR020841">
    <property type="entry name" value="PKS_Beta-ketoAc_synthase_dom"/>
</dbReference>
<feature type="compositionally biased region" description="Basic and acidic residues" evidence="6">
    <location>
        <begin position="103"/>
        <end position="116"/>
    </location>
</feature>
<dbReference type="Pfam" id="PF13602">
    <property type="entry name" value="ADH_zinc_N_2"/>
    <property type="match status" value="1"/>
</dbReference>
<dbReference type="InterPro" id="IPR016039">
    <property type="entry name" value="Thiolase-like"/>
</dbReference>
<dbReference type="InterPro" id="IPR018201">
    <property type="entry name" value="Ketoacyl_synth_AS"/>
</dbReference>
<sequence>TQPSDLGLTEPGHPLLGAAIELASGQLTVLTAQLSTRRQPWLADHAVAGTVLLPGTAFVDLALAAARRTGCGLLDELTLQAPLILPERDAVRLQVTVGAPDETGRRTIDIHSRPDDSADAPNAGPDLDSDQQWTHHATGYLTAEPTEPADRTQAPAEDLTTWPPTGADPVDVANLYPALAEAGYGYGPMFHGLRAAWRRGTDVYAEVRLPEGTEATGYGIHPALLDACLHAPVLAPGEHGEPGQGVQLPFSWAGVTLHASGATALRVRLRPTGDRSLTLAAADPAGDPVLTINSLITRPVSPEALTAAQPTVNRHLYEVEWTAIRPCDDAAAQPALLDDPDRLEELDAADPAATIVVYACEEPAGTQPDAARAATLRVLDLARQWLAVPRFAASRLAIVTTRAVTAQPGEHIKDLAHAAVWGLIRSAQNENPGRFVLVDTDGTEDSRRALAKALATAVADEEPQLAIRAGKFHAPRLTRTRQDAALPIPPAGPESAPWRLDSTGTGTVDGVALVPNPGAAEPLEPGQIRVALRAAGLNFRDALIALGMYPGRAAIGSEGAGVVVETAPDVTGLRPGDRVMGLMPGGVGPLSVTDHRLVTRIPANWSFAQAAGAPIVFLTAYYSLIDLGALQPGEKLLIHAGTGGVGMAALQLARHLGLDVYTTAGPPKWPTLRALGVPEERIASSRTLDFERKFRDLTGDGVDAVLNSLAGDFNDASLRLLKPGGRFLEMGKTDIRTPESLRGDIAYTAFDMTDAGPDRIQEMLAALRELIEAGALQPLPVTAWDIRDARQALRHLSQARHTGKLVLTLPTPLDPDGTVLVTGATGNLGALAARHLVAEHGVRHLILASRRGASAPGANDLAAELTARGAVVKLVACDAADRDALAALLADVPAEHPLTGLVHTAGVVEDATVTALTAEQVGAVFAPKADAAWNLHTLTRGADLAMFVTYSSAAGVFGNPGQANYAAANSYLDALAAHRRISGLPATALAWGSWQPAAGMTAKLGEADLARMRRGGMRPLPPAQGMALFDAAVAGGRAATVPALLDLSAFKAAGSIPALLRALVRAPVRTAATAANPGASSLARRLSGLSPEAREQALLQLILENATAVLGHADTGAVDAERPFKDLGFDSLTAVELRNRLGTATGLRLSPTLTFDYPTPLALARHLISQGLGGGSTEPQHPADDRLLPATAGLDDDPIAIVGMACRFPGGVQSPEDLWQLVATERDAIGELPADRGWNLAALYDPDPQRPGTSYVRHGGFIDASGFDPGFFGINPREALAMDPQQRLLLETSWEAIEQAGIDPASLRASQTGVFAGVVAQGYSARLRDDAPDELEGYLATGNTPSVASGRVSYTFGFEGPAITVDTACSSSLVAIHLACQALRNRECDLALSGGVTVMATPTMFVEFSRQRGLAPDGRCKAFSADADGTAWGEGAGMVLLERLSDARRNGHSVLAIVRGSAVNQDGASNGLTAPNGPSQERVIRQALKAAALTSADIDVVEAHGTGTPLGDPIEAQALLATYGRRRPPRSPLRLGSVKSNIGHTQAASGVAGVLKMVMAMRHGLLPRTLHATAATPHVDWSSGAVSLLTESVPWPETGHPRRAAVSSFAISGTNAHVILEAADACGN</sequence>
<dbReference type="InterPro" id="IPR013154">
    <property type="entry name" value="ADH-like_N"/>
</dbReference>
<evidence type="ECO:0000256" key="6">
    <source>
        <dbReference type="SAM" id="MobiDB-lite"/>
    </source>
</evidence>
<dbReference type="FunFam" id="3.40.47.10:FF:000019">
    <property type="entry name" value="Polyketide synthase type I"/>
    <property type="match status" value="1"/>
</dbReference>
<dbReference type="GO" id="GO:0004312">
    <property type="term" value="F:fatty acid synthase activity"/>
    <property type="evidence" value="ECO:0007669"/>
    <property type="project" value="TreeGrafter"/>
</dbReference>
<evidence type="ECO:0000256" key="2">
    <source>
        <dbReference type="ARBA" id="ARBA00022553"/>
    </source>
</evidence>
<feature type="domain" description="PKS/mFAS DH" evidence="9">
    <location>
        <begin position="13"/>
        <end position="306"/>
    </location>
</feature>
<protein>
    <submittedName>
        <fullName evidence="10">SDR family NAD(P)-dependent oxidoreductase</fullName>
    </submittedName>
</protein>
<dbReference type="GO" id="GO:0006633">
    <property type="term" value="P:fatty acid biosynthetic process"/>
    <property type="evidence" value="ECO:0007669"/>
    <property type="project" value="InterPro"/>
</dbReference>
<dbReference type="Pfam" id="PF22953">
    <property type="entry name" value="SpnB_Rossmann"/>
    <property type="match status" value="1"/>
</dbReference>
<dbReference type="InterPro" id="IPR014031">
    <property type="entry name" value="Ketoacyl_synth_C"/>
</dbReference>
<dbReference type="InterPro" id="IPR057326">
    <property type="entry name" value="KR_dom"/>
</dbReference>
<gene>
    <name evidence="10" type="ORF">KGA66_28080</name>
</gene>
<dbReference type="Gene3D" id="3.40.47.10">
    <property type="match status" value="1"/>
</dbReference>
<dbReference type="FunFam" id="1.10.1200.10:FF:000007">
    <property type="entry name" value="Probable polyketide synthase pks17"/>
    <property type="match status" value="1"/>
</dbReference>
<dbReference type="SMART" id="SM01294">
    <property type="entry name" value="PKS_PP_betabranch"/>
    <property type="match status" value="1"/>
</dbReference>
<dbReference type="InterPro" id="IPR014030">
    <property type="entry name" value="Ketoacyl_synth_N"/>
</dbReference>
<dbReference type="SMART" id="SM00822">
    <property type="entry name" value="PKS_KR"/>
    <property type="match status" value="1"/>
</dbReference>
<dbReference type="Pfam" id="PF08240">
    <property type="entry name" value="ADH_N"/>
    <property type="match status" value="1"/>
</dbReference>
<evidence type="ECO:0000259" key="8">
    <source>
        <dbReference type="PROSITE" id="PS52004"/>
    </source>
</evidence>
<evidence type="ECO:0000256" key="3">
    <source>
        <dbReference type="ARBA" id="ARBA00022679"/>
    </source>
</evidence>
<evidence type="ECO:0000313" key="11">
    <source>
        <dbReference type="Proteomes" id="UP000677913"/>
    </source>
</evidence>
<dbReference type="Gene3D" id="3.40.50.720">
    <property type="entry name" value="NAD(P)-binding Rossmann-like Domain"/>
    <property type="match status" value="1"/>
</dbReference>
<comment type="caution">
    <text evidence="10">The sequence shown here is derived from an EMBL/GenBank/DDBJ whole genome shotgun (WGS) entry which is preliminary data.</text>
</comment>
<proteinExistence type="predicted"/>
<dbReference type="InterPro" id="IPR050091">
    <property type="entry name" value="PKS_NRPS_Biosynth_Enz"/>
</dbReference>
<dbReference type="InterPro" id="IPR011032">
    <property type="entry name" value="GroES-like_sf"/>
</dbReference>
<dbReference type="Gene3D" id="3.40.50.11460">
    <property type="match status" value="1"/>
</dbReference>
<keyword evidence="3" id="KW-0808">Transferase</keyword>
<dbReference type="PANTHER" id="PTHR43775:SF51">
    <property type="entry name" value="INACTIVE PHENOLPHTHIOCEROL SYNTHESIS POLYKETIDE SYNTHASE TYPE I PKS1-RELATED"/>
    <property type="match status" value="1"/>
</dbReference>
<dbReference type="Pfam" id="PF08659">
    <property type="entry name" value="KR"/>
    <property type="match status" value="1"/>
</dbReference>
<dbReference type="PROSITE" id="PS52004">
    <property type="entry name" value="KS3_2"/>
    <property type="match status" value="1"/>
</dbReference>
<dbReference type="Pfam" id="PF00109">
    <property type="entry name" value="ketoacyl-synt"/>
    <property type="match status" value="1"/>
</dbReference>
<feature type="active site" description="Proton donor; for dehydratase activity" evidence="5">
    <location>
        <position position="226"/>
    </location>
</feature>
<dbReference type="CDD" id="cd00833">
    <property type="entry name" value="PKS"/>
    <property type="match status" value="1"/>
</dbReference>
<dbReference type="InterPro" id="IPR049552">
    <property type="entry name" value="PKS_DH_N"/>
</dbReference>
<dbReference type="InterPro" id="IPR049900">
    <property type="entry name" value="PKS_mFAS_DH"/>
</dbReference>
<evidence type="ECO:0000256" key="1">
    <source>
        <dbReference type="ARBA" id="ARBA00022450"/>
    </source>
</evidence>
<dbReference type="InterPro" id="IPR049551">
    <property type="entry name" value="PKS_DH_C"/>
</dbReference>
<dbReference type="Pfam" id="PF00550">
    <property type="entry name" value="PP-binding"/>
    <property type="match status" value="1"/>
</dbReference>
<dbReference type="InterPro" id="IPR020843">
    <property type="entry name" value="ER"/>
</dbReference>
<dbReference type="SMART" id="SM00826">
    <property type="entry name" value="PKS_DH"/>
    <property type="match status" value="1"/>
</dbReference>
<evidence type="ECO:0000259" key="7">
    <source>
        <dbReference type="PROSITE" id="PS50075"/>
    </source>
</evidence>
<dbReference type="RefSeq" id="WP_211472464.1">
    <property type="nucleotide sequence ID" value="NZ_JAGSXH010000225.1"/>
</dbReference>
<dbReference type="CDD" id="cd08956">
    <property type="entry name" value="KR_3_FAS_SDR_x"/>
    <property type="match status" value="1"/>
</dbReference>
<dbReference type="PROSITE" id="PS52019">
    <property type="entry name" value="PKS_MFAS_DH"/>
    <property type="match status" value="1"/>
</dbReference>
<evidence type="ECO:0000259" key="9">
    <source>
        <dbReference type="PROSITE" id="PS52019"/>
    </source>
</evidence>
<keyword evidence="11" id="KW-1185">Reference proteome</keyword>
<dbReference type="CDD" id="cd05195">
    <property type="entry name" value="enoyl_red"/>
    <property type="match status" value="1"/>
</dbReference>
<dbReference type="GO" id="GO:0004315">
    <property type="term" value="F:3-oxoacyl-[acyl-carrier-protein] synthase activity"/>
    <property type="evidence" value="ECO:0007669"/>
    <property type="project" value="InterPro"/>
</dbReference>
<dbReference type="InterPro" id="IPR055123">
    <property type="entry name" value="SpnB-like_Rossmann"/>
</dbReference>
<dbReference type="SUPFAM" id="SSF47336">
    <property type="entry name" value="ACP-like"/>
    <property type="match status" value="1"/>
</dbReference>
<feature type="region of interest" description="C-terminal hotdog fold" evidence="5">
    <location>
        <begin position="167"/>
        <end position="306"/>
    </location>
</feature>
<dbReference type="SMART" id="SM00825">
    <property type="entry name" value="PKS_KS"/>
    <property type="match status" value="1"/>
</dbReference>
<dbReference type="Gene3D" id="1.10.1200.10">
    <property type="entry name" value="ACP-like"/>
    <property type="match status" value="1"/>
</dbReference>
<dbReference type="SUPFAM" id="SSF51735">
    <property type="entry name" value="NAD(P)-binding Rossmann-fold domains"/>
    <property type="match status" value="3"/>
</dbReference>
<feature type="region of interest" description="Disordered" evidence="6">
    <location>
        <begin position="103"/>
        <end position="167"/>
    </location>
</feature>
<reference evidence="10" key="1">
    <citation type="submission" date="2021-04" db="EMBL/GenBank/DDBJ databases">
        <title>Genome based classification of Actinospica acidithermotolerans sp. nov., an actinobacterium isolated from an Indonesian hot spring.</title>
        <authorList>
            <person name="Kusuma A.B."/>
            <person name="Putra K.E."/>
            <person name="Nafisah S."/>
            <person name="Loh J."/>
            <person name="Nouioui I."/>
            <person name="Goodfellow M."/>
        </authorList>
    </citation>
    <scope>NUCLEOTIDE SEQUENCE</scope>
    <source>
        <strain evidence="10">DSM 45618</strain>
    </source>
</reference>
<dbReference type="FunFam" id="3.40.50.720:FF:000209">
    <property type="entry name" value="Polyketide synthase Pks12"/>
    <property type="match status" value="1"/>
</dbReference>
<evidence type="ECO:0000313" key="10">
    <source>
        <dbReference type="EMBL" id="MBS2966925.1"/>
    </source>
</evidence>
<dbReference type="SMART" id="SM00823">
    <property type="entry name" value="PKS_PP"/>
    <property type="match status" value="1"/>
</dbReference>
<dbReference type="Proteomes" id="UP000677913">
    <property type="component" value="Unassembled WGS sequence"/>
</dbReference>